<dbReference type="Proteomes" id="UP000649617">
    <property type="component" value="Unassembled WGS sequence"/>
</dbReference>
<feature type="region of interest" description="Disordered" evidence="1">
    <location>
        <begin position="1"/>
        <end position="23"/>
    </location>
</feature>
<keyword evidence="3" id="KW-1185">Reference proteome</keyword>
<sequence>CGKSRPESASGPTTPSASACGSWSNDELYGFVPLVLPPRRHPDIGDVSPTGLHLQRYCHWHHDHLRARRGTGKRRHGALLLQGSTLPRCIRLDVPEARIG</sequence>
<accession>A0A812K7C3</accession>
<evidence type="ECO:0000313" key="3">
    <source>
        <dbReference type="Proteomes" id="UP000649617"/>
    </source>
</evidence>
<proteinExistence type="predicted"/>
<feature type="compositionally biased region" description="Low complexity" evidence="1">
    <location>
        <begin position="8"/>
        <end position="19"/>
    </location>
</feature>
<gene>
    <name evidence="2" type="primary">fumA</name>
    <name evidence="2" type="ORF">SPIL2461_LOCUS2779</name>
</gene>
<name>A0A812K7C3_SYMPI</name>
<evidence type="ECO:0000256" key="1">
    <source>
        <dbReference type="SAM" id="MobiDB-lite"/>
    </source>
</evidence>
<dbReference type="EMBL" id="CAJNIZ010003114">
    <property type="protein sequence ID" value="CAE7218789.1"/>
    <property type="molecule type" value="Genomic_DNA"/>
</dbReference>
<comment type="caution">
    <text evidence="2">The sequence shown here is derived from an EMBL/GenBank/DDBJ whole genome shotgun (WGS) entry which is preliminary data.</text>
</comment>
<protein>
    <submittedName>
        <fullName evidence="2">FumA protein</fullName>
    </submittedName>
</protein>
<reference evidence="2" key="1">
    <citation type="submission" date="2021-02" db="EMBL/GenBank/DDBJ databases">
        <authorList>
            <person name="Dougan E. K."/>
            <person name="Rhodes N."/>
            <person name="Thang M."/>
            <person name="Chan C."/>
        </authorList>
    </citation>
    <scope>NUCLEOTIDE SEQUENCE</scope>
</reference>
<evidence type="ECO:0000313" key="2">
    <source>
        <dbReference type="EMBL" id="CAE7218789.1"/>
    </source>
</evidence>
<organism evidence="2 3">
    <name type="scientific">Symbiodinium pilosum</name>
    <name type="common">Dinoflagellate</name>
    <dbReference type="NCBI Taxonomy" id="2952"/>
    <lineage>
        <taxon>Eukaryota</taxon>
        <taxon>Sar</taxon>
        <taxon>Alveolata</taxon>
        <taxon>Dinophyceae</taxon>
        <taxon>Suessiales</taxon>
        <taxon>Symbiodiniaceae</taxon>
        <taxon>Symbiodinium</taxon>
    </lineage>
</organism>
<dbReference type="AlphaFoldDB" id="A0A812K7C3"/>
<feature type="non-terminal residue" evidence="2">
    <location>
        <position position="1"/>
    </location>
</feature>
<feature type="non-terminal residue" evidence="2">
    <location>
        <position position="100"/>
    </location>
</feature>